<sequence length="299" mass="34224">MSLIVRNITKVYKDTKAVEDVSFSLKEGKMLGFLGRNGAGKTTTFRMILGLTEMTRGEVLFWGEKMTNKFNNQIGYLPEERGLHPKLTVSQELFYLASLKGMNKKEIKKEVSYWMKKFDIEENINKKIESLSKGNQQKIQLIASLIHKPKLLILDEPFSGLDPINVELLKRAVIELNSKGTMIIFSSHRMDHVEELCDDICLINKGKLVLNGSINDIKKDYGYKKVIIEGNIDFSRLSNVPGVSKMETNKKQSIFKIENYDAAELLFNEVKDMGFIQRFQIVEPSLNDIYIDQVGEKNE</sequence>
<reference evidence="6 7" key="1">
    <citation type="submission" date="2020-02" db="EMBL/GenBank/DDBJ databases">
        <authorList>
            <person name="Feng H."/>
        </authorList>
    </citation>
    <scope>NUCLEOTIDE SEQUENCE [LARGE SCALE GENOMIC DNA]</scope>
    <source>
        <strain evidence="6 7">Gsoil 114</strain>
    </source>
</reference>
<dbReference type="GO" id="GO:0016887">
    <property type="term" value="F:ATP hydrolysis activity"/>
    <property type="evidence" value="ECO:0007669"/>
    <property type="project" value="InterPro"/>
</dbReference>
<organism evidence="6 7">
    <name type="scientific">Heyndrickxia ginsengihumi</name>
    <dbReference type="NCBI Taxonomy" id="363870"/>
    <lineage>
        <taxon>Bacteria</taxon>
        <taxon>Bacillati</taxon>
        <taxon>Bacillota</taxon>
        <taxon>Bacilli</taxon>
        <taxon>Bacillales</taxon>
        <taxon>Bacillaceae</taxon>
        <taxon>Heyndrickxia</taxon>
    </lineage>
</organism>
<evidence type="ECO:0000256" key="2">
    <source>
        <dbReference type="ARBA" id="ARBA00022448"/>
    </source>
</evidence>
<dbReference type="InterPro" id="IPR025302">
    <property type="entry name" value="DrrA1/2-like_C"/>
</dbReference>
<dbReference type="InterPro" id="IPR027417">
    <property type="entry name" value="P-loop_NTPase"/>
</dbReference>
<reference evidence="6 7" key="2">
    <citation type="submission" date="2020-03" db="EMBL/GenBank/DDBJ databases">
        <title>Bacillus aquiflavi sp. nov., isolated from yellow water of strong flavor Chinese baijiu in Yibin region of China.</title>
        <authorList>
            <person name="Xie J."/>
        </authorList>
    </citation>
    <scope>NUCLEOTIDE SEQUENCE [LARGE SCALE GENOMIC DNA]</scope>
    <source>
        <strain evidence="6 7">Gsoil 114</strain>
    </source>
</reference>
<dbReference type="Gene3D" id="3.40.50.300">
    <property type="entry name" value="P-loop containing nucleotide triphosphate hydrolases"/>
    <property type="match status" value="1"/>
</dbReference>
<dbReference type="Pfam" id="PF13732">
    <property type="entry name" value="DrrA1-3_C"/>
    <property type="match status" value="1"/>
</dbReference>
<evidence type="ECO:0000256" key="4">
    <source>
        <dbReference type="ARBA" id="ARBA00022840"/>
    </source>
</evidence>
<comment type="similarity">
    <text evidence="1">Belongs to the ABC transporter superfamily.</text>
</comment>
<keyword evidence="2" id="KW-0813">Transport</keyword>
<dbReference type="SUPFAM" id="SSF52540">
    <property type="entry name" value="P-loop containing nucleoside triphosphate hydrolases"/>
    <property type="match status" value="1"/>
</dbReference>
<gene>
    <name evidence="6" type="ORF">G4D61_17475</name>
</gene>
<dbReference type="InterPro" id="IPR050763">
    <property type="entry name" value="ABC_transporter_ATP-binding"/>
</dbReference>
<dbReference type="PROSITE" id="PS50893">
    <property type="entry name" value="ABC_TRANSPORTER_2"/>
    <property type="match status" value="1"/>
</dbReference>
<accession>A0A6M0PB97</accession>
<dbReference type="PROSITE" id="PS00211">
    <property type="entry name" value="ABC_TRANSPORTER_1"/>
    <property type="match status" value="1"/>
</dbReference>
<dbReference type="AlphaFoldDB" id="A0A6M0PB97"/>
<dbReference type="InterPro" id="IPR003593">
    <property type="entry name" value="AAA+_ATPase"/>
</dbReference>
<evidence type="ECO:0000256" key="3">
    <source>
        <dbReference type="ARBA" id="ARBA00022741"/>
    </source>
</evidence>
<evidence type="ECO:0000313" key="7">
    <source>
        <dbReference type="Proteomes" id="UP000476934"/>
    </source>
</evidence>
<proteinExistence type="inferred from homology"/>
<dbReference type="InterPro" id="IPR003439">
    <property type="entry name" value="ABC_transporter-like_ATP-bd"/>
</dbReference>
<keyword evidence="4 6" id="KW-0067">ATP-binding</keyword>
<dbReference type="PANTHER" id="PTHR42711">
    <property type="entry name" value="ABC TRANSPORTER ATP-BINDING PROTEIN"/>
    <property type="match status" value="1"/>
</dbReference>
<keyword evidence="3" id="KW-0547">Nucleotide-binding</keyword>
<keyword evidence="7" id="KW-1185">Reference proteome</keyword>
<comment type="caution">
    <text evidence="6">The sequence shown here is derived from an EMBL/GenBank/DDBJ whole genome shotgun (WGS) entry which is preliminary data.</text>
</comment>
<dbReference type="EMBL" id="JAAIWK010000046">
    <property type="protein sequence ID" value="NEY21707.1"/>
    <property type="molecule type" value="Genomic_DNA"/>
</dbReference>
<dbReference type="SMART" id="SM00382">
    <property type="entry name" value="AAA"/>
    <property type="match status" value="1"/>
</dbReference>
<evidence type="ECO:0000256" key="1">
    <source>
        <dbReference type="ARBA" id="ARBA00005417"/>
    </source>
</evidence>
<dbReference type="PANTHER" id="PTHR42711:SF5">
    <property type="entry name" value="ABC TRANSPORTER ATP-BINDING PROTEIN NATA"/>
    <property type="match status" value="1"/>
</dbReference>
<dbReference type="Proteomes" id="UP000476934">
    <property type="component" value="Unassembled WGS sequence"/>
</dbReference>
<dbReference type="GO" id="GO:0005524">
    <property type="term" value="F:ATP binding"/>
    <property type="evidence" value="ECO:0007669"/>
    <property type="project" value="UniProtKB-KW"/>
</dbReference>
<dbReference type="Pfam" id="PF00005">
    <property type="entry name" value="ABC_tran"/>
    <property type="match status" value="1"/>
</dbReference>
<dbReference type="RefSeq" id="WP_163174592.1">
    <property type="nucleotide sequence ID" value="NZ_JAAIWK010000046.1"/>
</dbReference>
<protein>
    <submittedName>
        <fullName evidence="6">ABC transporter ATP-binding protein</fullName>
    </submittedName>
</protein>
<feature type="domain" description="ABC transporter" evidence="5">
    <location>
        <begin position="3"/>
        <end position="230"/>
    </location>
</feature>
<evidence type="ECO:0000259" key="5">
    <source>
        <dbReference type="PROSITE" id="PS50893"/>
    </source>
</evidence>
<dbReference type="InterPro" id="IPR017871">
    <property type="entry name" value="ABC_transporter-like_CS"/>
</dbReference>
<evidence type="ECO:0000313" key="6">
    <source>
        <dbReference type="EMBL" id="NEY21707.1"/>
    </source>
</evidence>
<name>A0A6M0PB97_9BACI</name>